<dbReference type="PROSITE" id="PS50086">
    <property type="entry name" value="TBC_RABGAP"/>
    <property type="match status" value="1"/>
</dbReference>
<dbReference type="PANTHER" id="PTHR47219:SF19">
    <property type="entry name" value="USP6 N-TERMINAL-LIKE PROTEIN ISOFORM X1"/>
    <property type="match status" value="1"/>
</dbReference>
<feature type="compositionally biased region" description="Basic and acidic residues" evidence="2">
    <location>
        <begin position="588"/>
        <end position="612"/>
    </location>
</feature>
<sequence>MTEEELLVKAAEERAAIVNKYDRGRENAEQIDPWEDPGFEIYHATDRYGFIHDKRLPSNQRIEIRDKELENSRLKKWSKMLHPNSTKVWDKDMKSGKLKKRLYKGVPDAVRGEVWSRLLHIKKTKEEQIGKYEEMRKLARLWSPDLRQIDLDVNRTYRDHLMFRERYGLKQQALFHVLGAYSVYNSEIGYCQGMSQIAALLLMYLNEEDAFWGLSNLMADSKWAMHGFFIPGFPKLLRFQQQHDKIFAKFLPKLKKHFDRQNIDAGLYTLKWFFQCFLDRVPFSLAIRLWDIYLFEGENLLLTMSYGLLKLHRRSLSRMGMEEIVEFLQIHLSQNFGYPDNVVIESVEKCMEELRRAKLDQNSKQIPAIELAQNPFGAFVTPSIDVSIGRRRAEFSDEERVARAAVVARMELQSRSQQPGSYLSIDDVSFDPSIDDVSSGLQRSCRSSLAGTSVTSAADISTLSVTASQRYLYNDNDEGDTGSISRNSVISVDREANAQGSPTTLTEFAVVHRSRAGEDVFILPPPYPTPTASSLSSPQTPSYPILPSSETTPTTSLETPTYPAPPPLFSNSFQNNSFPNEPISKTSSRIESKEQTNFRSSKSPDRRMDQDHTISPDRVRIYVPFRDETPFELPSVLNGSNVSNGVSPTSLNMSSLEDPNRVVIQVNDRMASGETSISSSTPINKKSKSPTKKGTKSKSSGSRL</sequence>
<feature type="domain" description="Rab-GAP TBC" evidence="3">
    <location>
        <begin position="105"/>
        <end position="297"/>
    </location>
</feature>
<evidence type="ECO:0000313" key="5">
    <source>
        <dbReference type="Proteomes" id="UP000789390"/>
    </source>
</evidence>
<dbReference type="AlphaFoldDB" id="A0A8J2RAR9"/>
<gene>
    <name evidence="4" type="ORF">DGAL_LOCUS273</name>
</gene>
<dbReference type="InterPro" id="IPR035969">
    <property type="entry name" value="Rab-GAP_TBC_sf"/>
</dbReference>
<dbReference type="PANTHER" id="PTHR47219">
    <property type="entry name" value="RAB GTPASE-ACTIVATING PROTEIN 1-LIKE"/>
    <property type="match status" value="1"/>
</dbReference>
<keyword evidence="1" id="KW-0343">GTPase activation</keyword>
<dbReference type="InterPro" id="IPR000195">
    <property type="entry name" value="Rab-GAP-TBC_dom"/>
</dbReference>
<dbReference type="FunFam" id="1.10.472.80:FF:000019">
    <property type="entry name" value="USP6 N-terminal like"/>
    <property type="match status" value="1"/>
</dbReference>
<dbReference type="InterPro" id="IPR050302">
    <property type="entry name" value="Rab_GAP_TBC_domain"/>
</dbReference>
<organism evidence="4 5">
    <name type="scientific">Daphnia galeata</name>
    <dbReference type="NCBI Taxonomy" id="27404"/>
    <lineage>
        <taxon>Eukaryota</taxon>
        <taxon>Metazoa</taxon>
        <taxon>Ecdysozoa</taxon>
        <taxon>Arthropoda</taxon>
        <taxon>Crustacea</taxon>
        <taxon>Branchiopoda</taxon>
        <taxon>Diplostraca</taxon>
        <taxon>Cladocera</taxon>
        <taxon>Anomopoda</taxon>
        <taxon>Daphniidae</taxon>
        <taxon>Daphnia</taxon>
    </lineage>
</organism>
<evidence type="ECO:0000313" key="4">
    <source>
        <dbReference type="EMBL" id="CAH0098226.1"/>
    </source>
</evidence>
<feature type="region of interest" description="Disordered" evidence="2">
    <location>
        <begin position="527"/>
        <end position="612"/>
    </location>
</feature>
<dbReference type="Pfam" id="PF00566">
    <property type="entry name" value="RabGAP-TBC"/>
    <property type="match status" value="1"/>
</dbReference>
<dbReference type="Gene3D" id="1.10.472.80">
    <property type="entry name" value="Ypt/Rab-GAP domain of gyp1p, domain 3"/>
    <property type="match status" value="1"/>
</dbReference>
<feature type="compositionally biased region" description="Basic residues" evidence="2">
    <location>
        <begin position="685"/>
        <end position="696"/>
    </location>
</feature>
<feature type="compositionally biased region" description="Low complexity" evidence="2">
    <location>
        <begin position="546"/>
        <end position="561"/>
    </location>
</feature>
<comment type="caution">
    <text evidence="4">The sequence shown here is derived from an EMBL/GenBank/DDBJ whole genome shotgun (WGS) entry which is preliminary data.</text>
</comment>
<dbReference type="Gene3D" id="1.10.10.750">
    <property type="entry name" value="Ypt/Rab-GAP domain of gyp1p, domain 1"/>
    <property type="match status" value="1"/>
</dbReference>
<evidence type="ECO:0000256" key="1">
    <source>
        <dbReference type="ARBA" id="ARBA00022468"/>
    </source>
</evidence>
<evidence type="ECO:0000256" key="2">
    <source>
        <dbReference type="SAM" id="MobiDB-lite"/>
    </source>
</evidence>
<evidence type="ECO:0000259" key="3">
    <source>
        <dbReference type="PROSITE" id="PS50086"/>
    </source>
</evidence>
<dbReference type="SUPFAM" id="SSF47923">
    <property type="entry name" value="Ypt/Rab-GAP domain of gyp1p"/>
    <property type="match status" value="2"/>
</dbReference>
<reference evidence="4" key="1">
    <citation type="submission" date="2021-11" db="EMBL/GenBank/DDBJ databases">
        <authorList>
            <person name="Schell T."/>
        </authorList>
    </citation>
    <scope>NUCLEOTIDE SEQUENCE</scope>
    <source>
        <strain evidence="4">M5</strain>
    </source>
</reference>
<name>A0A8J2RAR9_9CRUS</name>
<feature type="compositionally biased region" description="Low complexity" evidence="2">
    <location>
        <begin position="675"/>
        <end position="684"/>
    </location>
</feature>
<feature type="compositionally biased region" description="Low complexity" evidence="2">
    <location>
        <begin position="569"/>
        <end position="580"/>
    </location>
</feature>
<dbReference type="GO" id="GO:0005096">
    <property type="term" value="F:GTPase activator activity"/>
    <property type="evidence" value="ECO:0007669"/>
    <property type="project" value="UniProtKB-KW"/>
</dbReference>
<dbReference type="Proteomes" id="UP000789390">
    <property type="component" value="Unassembled WGS sequence"/>
</dbReference>
<dbReference type="FunFam" id="1.10.8.270:FF:000010">
    <property type="entry name" value="Putative USP6 N-terminal-like protein"/>
    <property type="match status" value="1"/>
</dbReference>
<keyword evidence="5" id="KW-1185">Reference proteome</keyword>
<dbReference type="OrthoDB" id="294251at2759"/>
<dbReference type="GO" id="GO:0031267">
    <property type="term" value="F:small GTPase binding"/>
    <property type="evidence" value="ECO:0007669"/>
    <property type="project" value="TreeGrafter"/>
</dbReference>
<proteinExistence type="predicted"/>
<dbReference type="SMART" id="SM00164">
    <property type="entry name" value="TBC"/>
    <property type="match status" value="1"/>
</dbReference>
<feature type="compositionally biased region" description="Polar residues" evidence="2">
    <location>
        <begin position="530"/>
        <end position="542"/>
    </location>
</feature>
<accession>A0A8J2RAR9</accession>
<dbReference type="Gene3D" id="1.10.8.270">
    <property type="entry name" value="putative rabgap domain of human tbc1 domain family member 14 like domains"/>
    <property type="match status" value="1"/>
</dbReference>
<protein>
    <recommendedName>
        <fullName evidence="3">Rab-GAP TBC domain-containing protein</fullName>
    </recommendedName>
</protein>
<feature type="region of interest" description="Disordered" evidence="2">
    <location>
        <begin position="668"/>
        <end position="704"/>
    </location>
</feature>
<dbReference type="EMBL" id="CAKKLH010000001">
    <property type="protein sequence ID" value="CAH0098226.1"/>
    <property type="molecule type" value="Genomic_DNA"/>
</dbReference>